<gene>
    <name evidence="2" type="ORF">SAMN04488004_113101</name>
</gene>
<dbReference type="SUPFAM" id="SSF55729">
    <property type="entry name" value="Acyl-CoA N-acyltransferases (Nat)"/>
    <property type="match status" value="1"/>
</dbReference>
<accession>A0A1I4GMT4</accession>
<protein>
    <submittedName>
        <fullName evidence="2">N-acyl-L-homoserine lactone synthetase</fullName>
    </submittedName>
</protein>
<evidence type="ECO:0000313" key="3">
    <source>
        <dbReference type="Proteomes" id="UP000199550"/>
    </source>
</evidence>
<dbReference type="InterPro" id="IPR054597">
    <property type="entry name" value="FeeM_cat"/>
</dbReference>
<keyword evidence="3" id="KW-1185">Reference proteome</keyword>
<dbReference type="Gene3D" id="3.40.630.30">
    <property type="match status" value="1"/>
</dbReference>
<dbReference type="RefSeq" id="WP_090190086.1">
    <property type="nucleotide sequence ID" value="NZ_CAXIDI010000011.1"/>
</dbReference>
<proteinExistence type="predicted"/>
<name>A0A1I4GMT4_9RHOB</name>
<dbReference type="OrthoDB" id="9812697at2"/>
<reference evidence="2 3" key="1">
    <citation type="submission" date="2016-10" db="EMBL/GenBank/DDBJ databases">
        <authorList>
            <person name="de Groot N.N."/>
        </authorList>
    </citation>
    <scope>NUCLEOTIDE SEQUENCE [LARGE SCALE GENOMIC DNA]</scope>
    <source>
        <strain evidence="2 3">DSM 16199</strain>
    </source>
</reference>
<dbReference type="STRING" id="195913.SAMN04488004_113101"/>
<dbReference type="AlphaFoldDB" id="A0A1I4GMT4"/>
<evidence type="ECO:0000313" key="2">
    <source>
        <dbReference type="EMBL" id="SFL31275.1"/>
    </source>
</evidence>
<dbReference type="InterPro" id="IPR016181">
    <property type="entry name" value="Acyl_CoA_acyltransferase"/>
</dbReference>
<dbReference type="Proteomes" id="UP000199550">
    <property type="component" value="Unassembled WGS sequence"/>
</dbReference>
<feature type="domain" description="N-acyl amino acid synthase FeeM catalytic core" evidence="1">
    <location>
        <begin position="20"/>
        <end position="178"/>
    </location>
</feature>
<dbReference type="GeneID" id="97893271"/>
<dbReference type="EMBL" id="FOTF01000013">
    <property type="protein sequence ID" value="SFL31275.1"/>
    <property type="molecule type" value="Genomic_DNA"/>
</dbReference>
<dbReference type="Pfam" id="PF21926">
    <property type="entry name" value="FeeM"/>
    <property type="match status" value="1"/>
</dbReference>
<sequence>MSAKTFDIGRAENQDDLNAIGAFRYRCYLSEGMIAPHDGACFLDEYDDLATSQVFRVRSQDSIVGTIRLHVLTKEHPKSATMSAFSDILMPKIDAGMTMIDGARFAVEPGLGALRLSIARQTLRLYATVGKEHAVNYGVAAVADDRVEFYRRLYGFDQLSDPRRYGGLNKKLVLMGVDL</sequence>
<evidence type="ECO:0000259" key="1">
    <source>
        <dbReference type="Pfam" id="PF21926"/>
    </source>
</evidence>
<organism evidence="2 3">
    <name type="scientific">Loktanella salsilacus</name>
    <dbReference type="NCBI Taxonomy" id="195913"/>
    <lineage>
        <taxon>Bacteria</taxon>
        <taxon>Pseudomonadati</taxon>
        <taxon>Pseudomonadota</taxon>
        <taxon>Alphaproteobacteria</taxon>
        <taxon>Rhodobacterales</taxon>
        <taxon>Roseobacteraceae</taxon>
        <taxon>Loktanella</taxon>
    </lineage>
</organism>